<evidence type="ECO:0000256" key="3">
    <source>
        <dbReference type="ARBA" id="ARBA00022801"/>
    </source>
</evidence>
<dbReference type="Pfam" id="PF16874">
    <property type="entry name" value="Glyco_hydro_36C"/>
    <property type="match status" value="1"/>
</dbReference>
<dbReference type="Proteomes" id="UP001161390">
    <property type="component" value="Unassembled WGS sequence"/>
</dbReference>
<dbReference type="Gene3D" id="2.60.40.1180">
    <property type="entry name" value="Golgi alpha-mannosidase II"/>
    <property type="match status" value="1"/>
</dbReference>
<dbReference type="Gene3D" id="2.70.98.60">
    <property type="entry name" value="alpha-galactosidase from lactobacil brevis"/>
    <property type="match status" value="1"/>
</dbReference>
<evidence type="ECO:0000256" key="1">
    <source>
        <dbReference type="ARBA" id="ARBA00001255"/>
    </source>
</evidence>
<dbReference type="InterPro" id="IPR013780">
    <property type="entry name" value="Glyco_hydro_b"/>
</dbReference>
<dbReference type="InterPro" id="IPR013785">
    <property type="entry name" value="Aldolase_TIM"/>
</dbReference>
<dbReference type="InterPro" id="IPR038417">
    <property type="entry name" value="Alpga-gal_N_sf"/>
</dbReference>
<evidence type="ECO:0000259" key="6">
    <source>
        <dbReference type="Pfam" id="PF16874"/>
    </source>
</evidence>
<dbReference type="PRINTS" id="PR00743">
    <property type="entry name" value="GLHYDRLASE36"/>
</dbReference>
<feature type="domain" description="Glycosyl hydrolase family 36 C-terminal" evidence="6">
    <location>
        <begin position="632"/>
        <end position="707"/>
    </location>
</feature>
<feature type="domain" description="Glycosyl hydrolase family 36 N-terminal" evidence="7">
    <location>
        <begin position="30"/>
        <end position="278"/>
    </location>
</feature>
<evidence type="ECO:0000256" key="2">
    <source>
        <dbReference type="ARBA" id="ARBA00012755"/>
    </source>
</evidence>
<dbReference type="SUPFAM" id="SSF51445">
    <property type="entry name" value="(Trans)glycosidases"/>
    <property type="match status" value="1"/>
</dbReference>
<dbReference type="InterPro" id="IPR017853">
    <property type="entry name" value="GH"/>
</dbReference>
<dbReference type="InterPro" id="IPR002252">
    <property type="entry name" value="Glyco_hydro_36"/>
</dbReference>
<dbReference type="CDD" id="cd14791">
    <property type="entry name" value="GH36"/>
    <property type="match status" value="1"/>
</dbReference>
<name>A0ABQ5V378_9PROT</name>
<comment type="similarity">
    <text evidence="5">Belongs to the glycosyl hydrolase.</text>
</comment>
<evidence type="ECO:0000256" key="4">
    <source>
        <dbReference type="ARBA" id="ARBA00023295"/>
    </source>
</evidence>
<gene>
    <name evidence="8" type="ORF">GCM10007854_23690</name>
</gene>
<dbReference type="EMBL" id="BSNJ01000005">
    <property type="protein sequence ID" value="GLQ21414.1"/>
    <property type="molecule type" value="Genomic_DNA"/>
</dbReference>
<dbReference type="InterPro" id="IPR050985">
    <property type="entry name" value="Alpha-glycosidase_related"/>
</dbReference>
<evidence type="ECO:0000256" key="5">
    <source>
        <dbReference type="PIRNR" id="PIRNR005536"/>
    </source>
</evidence>
<reference evidence="8" key="1">
    <citation type="journal article" date="2014" name="Int. J. Syst. Evol. Microbiol.">
        <title>Complete genome of a new Firmicutes species belonging to the dominant human colonic microbiota ('Ruminococcus bicirculans') reveals two chromosomes and a selective capacity to utilize plant glucans.</title>
        <authorList>
            <consortium name="NISC Comparative Sequencing Program"/>
            <person name="Wegmann U."/>
            <person name="Louis P."/>
            <person name="Goesmann A."/>
            <person name="Henrissat B."/>
            <person name="Duncan S.H."/>
            <person name="Flint H.J."/>
        </authorList>
    </citation>
    <scope>NUCLEOTIDE SEQUENCE</scope>
    <source>
        <strain evidence="8">NBRC 108216</strain>
    </source>
</reference>
<protein>
    <recommendedName>
        <fullName evidence="2 5">Alpha-galactosidase</fullName>
        <ecNumber evidence="2 5">3.2.1.22</ecNumber>
    </recommendedName>
</protein>
<dbReference type="Pfam" id="PF02065">
    <property type="entry name" value="Melibiase"/>
    <property type="match status" value="1"/>
</dbReference>
<dbReference type="PANTHER" id="PTHR43053">
    <property type="entry name" value="GLYCOSIDASE FAMILY 31"/>
    <property type="match status" value="1"/>
</dbReference>
<dbReference type="InterPro" id="IPR031704">
    <property type="entry name" value="Glyco_hydro_36_N"/>
</dbReference>
<dbReference type="PIRSF" id="PIRSF005536">
    <property type="entry name" value="Agal"/>
    <property type="match status" value="1"/>
</dbReference>
<reference evidence="8" key="2">
    <citation type="submission" date="2023-01" db="EMBL/GenBank/DDBJ databases">
        <title>Draft genome sequence of Algimonas porphyrae strain NBRC 108216.</title>
        <authorList>
            <person name="Sun Q."/>
            <person name="Mori K."/>
        </authorList>
    </citation>
    <scope>NUCLEOTIDE SEQUENCE</scope>
    <source>
        <strain evidence="8">NBRC 108216</strain>
    </source>
</reference>
<evidence type="ECO:0000259" key="7">
    <source>
        <dbReference type="Pfam" id="PF16875"/>
    </source>
</evidence>
<comment type="caution">
    <text evidence="8">The sequence shown here is derived from an EMBL/GenBank/DDBJ whole genome shotgun (WGS) entry which is preliminary data.</text>
</comment>
<sequence length="711" mass="79001">MTLITITDGPTFTLRNAHLAYAMRVNARGVLEHLCFGPSLAEAPPPLSLPLRHCTVMLKDHETLSLNDLPQEYATAGQGDFSAPALHLGARDNSVLGLRYKSHALLLDKPPADSLPTARGNASQTLCVTLQDAVQQIEVDLFYTIWNDHGVIARRSVIRNVGSRPVSLRQVASTALDLSPGEYSVQHFHGSWAREFNEERLSLPTGRFTIESTRGTSSNAHMPYLALIEADATEVTGRCYGMTLIYSGNYSISVERGEFGRIRLLAGLNDFDFDWTLEPGEDFVTPEALHGFSPDGLGGLSHVWHDFIRAKITPERFRDTSRPTYLNTWEAAYFDVSEQSVLQLADEAADLGVEMLVLDDGWFKGRTDDRRALGDWIADPERFPSGIPALAQHVRDRGLKFGIWLEPEMVSPDSSLYRAHPDWAISAPGRDPSRGRHQLTLDLSKVEVVDHIHAWLDALLASAPIDYVKWDMNRNMTDLGSGARAHRYMLGLYRLLGRLTQDHPDVIFETCASGGNRFDLGMLSYMPQGWISDMCDPVGRLDIINGASHLFPPDVMAAYIGPSPNHQNGRISSLSARYMAGLPCAAHGISLGLADIARSRPQLQQFMGQSGKSAADRLGSRFDRLRKTAQETIWQQTSRDCQTVYLIAFQVLNAPNLPIRQVRLRGLEPMATYILQDGRSYKGNQLMHYGLPLDQPTEDFSAELLILKKVS</sequence>
<dbReference type="Gene3D" id="3.20.20.70">
    <property type="entry name" value="Aldolase class I"/>
    <property type="match status" value="1"/>
</dbReference>
<keyword evidence="4 5" id="KW-0326">Glycosidase</keyword>
<dbReference type="InterPro" id="IPR031705">
    <property type="entry name" value="Glyco_hydro_36_C"/>
</dbReference>
<organism evidence="8 9">
    <name type="scientific">Algimonas porphyrae</name>
    <dbReference type="NCBI Taxonomy" id="1128113"/>
    <lineage>
        <taxon>Bacteria</taxon>
        <taxon>Pseudomonadati</taxon>
        <taxon>Pseudomonadota</taxon>
        <taxon>Alphaproteobacteria</taxon>
        <taxon>Maricaulales</taxon>
        <taxon>Robiginitomaculaceae</taxon>
        <taxon>Algimonas</taxon>
    </lineage>
</organism>
<accession>A0ABQ5V378</accession>
<dbReference type="PANTHER" id="PTHR43053:SF3">
    <property type="entry name" value="ALPHA-GALACTOSIDASE C-RELATED"/>
    <property type="match status" value="1"/>
</dbReference>
<evidence type="ECO:0000313" key="8">
    <source>
        <dbReference type="EMBL" id="GLQ21414.1"/>
    </source>
</evidence>
<dbReference type="Pfam" id="PF16875">
    <property type="entry name" value="Glyco_hydro_36N"/>
    <property type="match status" value="1"/>
</dbReference>
<comment type="catalytic activity">
    <reaction evidence="1 5">
        <text>Hydrolysis of terminal, non-reducing alpha-D-galactose residues in alpha-D-galactosides, including galactose oligosaccharides, galactomannans and galactolipids.</text>
        <dbReference type="EC" id="3.2.1.22"/>
    </reaction>
</comment>
<keyword evidence="3 5" id="KW-0378">Hydrolase</keyword>
<evidence type="ECO:0000313" key="9">
    <source>
        <dbReference type="Proteomes" id="UP001161390"/>
    </source>
</evidence>
<keyword evidence="9" id="KW-1185">Reference proteome</keyword>
<dbReference type="EC" id="3.2.1.22" evidence="2 5"/>
<dbReference type="RefSeq" id="WP_284372938.1">
    <property type="nucleotide sequence ID" value="NZ_BSNJ01000005.1"/>
</dbReference>
<proteinExistence type="inferred from homology"/>